<dbReference type="RefSeq" id="WP_305005321.1">
    <property type="nucleotide sequence ID" value="NZ_JAUQSY010000003.1"/>
</dbReference>
<reference evidence="1" key="1">
    <citation type="submission" date="2023-07" db="EMBL/GenBank/DDBJ databases">
        <authorList>
            <person name="Kim M.K."/>
        </authorList>
    </citation>
    <scope>NUCLEOTIDE SEQUENCE</scope>
    <source>
        <strain evidence="1">ASUV-10-1</strain>
    </source>
</reference>
<dbReference type="Proteomes" id="UP001176429">
    <property type="component" value="Unassembled WGS sequence"/>
</dbReference>
<gene>
    <name evidence="1" type="ORF">Q5H93_04595</name>
</gene>
<organism evidence="1 2">
    <name type="scientific">Hymenobacter aranciens</name>
    <dbReference type="NCBI Taxonomy" id="3063996"/>
    <lineage>
        <taxon>Bacteria</taxon>
        <taxon>Pseudomonadati</taxon>
        <taxon>Bacteroidota</taxon>
        <taxon>Cytophagia</taxon>
        <taxon>Cytophagales</taxon>
        <taxon>Hymenobacteraceae</taxon>
        <taxon>Hymenobacter</taxon>
    </lineage>
</organism>
<sequence>MLPSFLRFCVPASLWPRLLLAGLVTGLVLGACGSAKIIRNDRRAAPLVVRYTIRRTNLLFFIEVNRDTLRTEFLYNKALQVPSGTCLPDSKQVYFSQSLRLPGPEPRWLVRAQCPNTDSVFLLRVPTTGPVWLRMGPAPRMLLRYSIRWLADGTALWLAGHDETGTLLDFNTMQASPTWLPALPIGGNNAPVYSLSPDRRVIARLYSPDTTTRYPRVYVDGAWQRRQSKTAPQLIISEYNIDTHSPQNLTLDGIYVHEVELLNFVEWTRPAGSPWTLRLRKPRP</sequence>
<protein>
    <submittedName>
        <fullName evidence="1">Uncharacterized protein</fullName>
    </submittedName>
</protein>
<evidence type="ECO:0000313" key="2">
    <source>
        <dbReference type="Proteomes" id="UP001176429"/>
    </source>
</evidence>
<comment type="caution">
    <text evidence="1">The sequence shown here is derived from an EMBL/GenBank/DDBJ whole genome shotgun (WGS) entry which is preliminary data.</text>
</comment>
<accession>A0ABT9BBS6</accession>
<name>A0ABT9BBS6_9BACT</name>
<proteinExistence type="predicted"/>
<evidence type="ECO:0000313" key="1">
    <source>
        <dbReference type="EMBL" id="MDO7874003.1"/>
    </source>
</evidence>
<dbReference type="EMBL" id="JAUQSY010000003">
    <property type="protein sequence ID" value="MDO7874003.1"/>
    <property type="molecule type" value="Genomic_DNA"/>
</dbReference>
<dbReference type="PROSITE" id="PS51257">
    <property type="entry name" value="PROKAR_LIPOPROTEIN"/>
    <property type="match status" value="1"/>
</dbReference>
<dbReference type="SUPFAM" id="SSF82171">
    <property type="entry name" value="DPP6 N-terminal domain-like"/>
    <property type="match status" value="1"/>
</dbReference>
<keyword evidence="2" id="KW-1185">Reference proteome</keyword>